<dbReference type="NCBIfam" id="TIGR04057">
    <property type="entry name" value="SusC_RagA_signa"/>
    <property type="match status" value="1"/>
</dbReference>
<dbReference type="InterPro" id="IPR012910">
    <property type="entry name" value="Plug_dom"/>
</dbReference>
<dbReference type="InterPro" id="IPR036942">
    <property type="entry name" value="Beta-barrel_TonB_sf"/>
</dbReference>
<dbReference type="Pfam" id="PF07715">
    <property type="entry name" value="Plug"/>
    <property type="match status" value="1"/>
</dbReference>
<dbReference type="InterPro" id="IPR023996">
    <property type="entry name" value="TonB-dep_OMP_SusC/RagA"/>
</dbReference>
<proteinExistence type="inferred from homology"/>
<evidence type="ECO:0000256" key="5">
    <source>
        <dbReference type="ARBA" id="ARBA00023077"/>
    </source>
</evidence>
<keyword evidence="3 8" id="KW-1134">Transmembrane beta strand</keyword>
<comment type="subcellular location">
    <subcellularLocation>
        <location evidence="1 8">Cell outer membrane</location>
        <topology evidence="1 8">Multi-pass membrane protein</topology>
    </subcellularLocation>
</comment>
<evidence type="ECO:0000313" key="13">
    <source>
        <dbReference type="Proteomes" id="UP001549749"/>
    </source>
</evidence>
<feature type="domain" description="TonB-dependent receptor plug" evidence="11">
    <location>
        <begin position="104"/>
        <end position="208"/>
    </location>
</feature>
<dbReference type="InterPro" id="IPR008969">
    <property type="entry name" value="CarboxyPept-like_regulatory"/>
</dbReference>
<dbReference type="Pfam" id="PF00593">
    <property type="entry name" value="TonB_dep_Rec_b-barrel"/>
    <property type="match status" value="1"/>
</dbReference>
<evidence type="ECO:0000256" key="3">
    <source>
        <dbReference type="ARBA" id="ARBA00022452"/>
    </source>
</evidence>
<dbReference type="SUPFAM" id="SSF56935">
    <property type="entry name" value="Porins"/>
    <property type="match status" value="1"/>
</dbReference>
<dbReference type="InterPro" id="IPR023997">
    <property type="entry name" value="TonB-dep_OMP_SusC/RagA_CS"/>
</dbReference>
<keyword evidence="13" id="KW-1185">Reference proteome</keyword>
<keyword evidence="5 9" id="KW-0798">TonB box</keyword>
<evidence type="ECO:0000256" key="9">
    <source>
        <dbReference type="RuleBase" id="RU003357"/>
    </source>
</evidence>
<dbReference type="Proteomes" id="UP001549749">
    <property type="component" value="Unassembled WGS sequence"/>
</dbReference>
<dbReference type="InterPro" id="IPR037066">
    <property type="entry name" value="Plug_dom_sf"/>
</dbReference>
<evidence type="ECO:0000259" key="11">
    <source>
        <dbReference type="Pfam" id="PF07715"/>
    </source>
</evidence>
<keyword evidence="2 8" id="KW-0813">Transport</keyword>
<dbReference type="Pfam" id="PF13715">
    <property type="entry name" value="CarbopepD_reg_2"/>
    <property type="match status" value="1"/>
</dbReference>
<evidence type="ECO:0000313" key="12">
    <source>
        <dbReference type="EMBL" id="MET6996102.1"/>
    </source>
</evidence>
<comment type="similarity">
    <text evidence="8 9">Belongs to the TonB-dependent receptor family.</text>
</comment>
<gene>
    <name evidence="12" type="ORF">ABR189_01920</name>
</gene>
<comment type="caution">
    <text evidence="12">The sequence shown here is derived from an EMBL/GenBank/DDBJ whole genome shotgun (WGS) entry which is preliminary data.</text>
</comment>
<evidence type="ECO:0000256" key="8">
    <source>
        <dbReference type="PROSITE-ProRule" id="PRU01360"/>
    </source>
</evidence>
<dbReference type="Gene3D" id="2.170.130.10">
    <property type="entry name" value="TonB-dependent receptor, plug domain"/>
    <property type="match status" value="1"/>
</dbReference>
<dbReference type="NCBIfam" id="TIGR04056">
    <property type="entry name" value="OMP_RagA_SusC"/>
    <property type="match status" value="1"/>
</dbReference>
<evidence type="ECO:0000256" key="1">
    <source>
        <dbReference type="ARBA" id="ARBA00004571"/>
    </source>
</evidence>
<keyword evidence="4 8" id="KW-0812">Transmembrane</keyword>
<dbReference type="EMBL" id="JBEXAC010000001">
    <property type="protein sequence ID" value="MET6996102.1"/>
    <property type="molecule type" value="Genomic_DNA"/>
</dbReference>
<organism evidence="12 13">
    <name type="scientific">Chitinophaga defluvii</name>
    <dbReference type="NCBI Taxonomy" id="3163343"/>
    <lineage>
        <taxon>Bacteria</taxon>
        <taxon>Pseudomonadati</taxon>
        <taxon>Bacteroidota</taxon>
        <taxon>Chitinophagia</taxon>
        <taxon>Chitinophagales</taxon>
        <taxon>Chitinophagaceae</taxon>
        <taxon>Chitinophaga</taxon>
    </lineage>
</organism>
<keyword evidence="12" id="KW-0675">Receptor</keyword>
<evidence type="ECO:0000256" key="7">
    <source>
        <dbReference type="ARBA" id="ARBA00023237"/>
    </source>
</evidence>
<dbReference type="InterPro" id="IPR000531">
    <property type="entry name" value="Beta-barrel_TonB"/>
</dbReference>
<keyword evidence="7 8" id="KW-0998">Cell outer membrane</keyword>
<evidence type="ECO:0000256" key="2">
    <source>
        <dbReference type="ARBA" id="ARBA00022448"/>
    </source>
</evidence>
<keyword evidence="6 8" id="KW-0472">Membrane</keyword>
<dbReference type="InterPro" id="IPR039426">
    <property type="entry name" value="TonB-dep_rcpt-like"/>
</dbReference>
<evidence type="ECO:0000256" key="6">
    <source>
        <dbReference type="ARBA" id="ARBA00023136"/>
    </source>
</evidence>
<sequence length="1024" mass="113769">MLHAQFSFSQQKKTVNGVVVAEDNTPLEGVSVSVKNGSKGTVTSKEGKFAIVAGTGDVLVFSSVNYGTQEITVANEAMIGVIKLIPKNVVLSDIVVVGYGTQKKVNLTGAVATVNSKVLENRPVTNIGEALQGMVSNLNITPGSGAPGKGATFNVRGFTSINGGGPLVLVNGIPMDINLINPADIENVTVLKDAAAAAIYGARAAYGVVLVTTKSGSKEQKPKVSFSANYAVNTPVVKLEMMDAMERMRYMNTGNINSSGQVWGEFDKYGEAAITAHYLDPSQPELFTHPNNPSVWTPSANTDWARELLRDNFPMQQYTASISGGTDKVNYYTSLSYFNQKGIAKHFNENFDRYNVMSNINYKVAKWITVGSKLSVNITSKKYPPNNAINQFPEDYTGFMIYAIPSVPIYTPDGNWYQYGSIPNMVQMRKEGGYRTRDVNNIWLTGNVRMTPVDKVSINMDYSYSTNTRKELDYMRQLPKYDKGGLAGYYPFSNPSAVLRTNTDDKNIVFNAYADYENNFASKHYFKAMAGVNHEQSVTNIANASRKNLIIGSIPYMSLATGDMEVRDGISEASILGVFGRINYSYDDRYLLEINGRYDGTSRFPKNRRFAIFPSFSLGWRIDRERFFGGLSNVVDMLKIRGSYGSLGNQNVQGDYPYIATYGSGQANYLLNGERQMTVTPPGLVSATLTWEKVTQKNIGLDFAMFDNKFTGSADIYRRDTKDMLTKSKTLPAVLAVDEPRENAADLKTTGFDITLGWKDKINDFSYGITLLLSDYTSQITRFDNPRGLIADYYVGKNLGEIWGFETGGIFQTDEAAAALDQTQISGRKRAAGDLWFKDLNDDGKITRGDNTLSNPGDQKVIGNNTPRYSYGVRTEFAWKGFDLEIFLQGVAKRQVVLDNTFYLNAWNNPHWSPLFKDGLDYWSPENREALYPRPWVGQAPDVTAPQTRYLQNGAYLRLKQLTLGYTIPEPILRRLKIQYVRLYLSGNNIATLTRMIKISDPEQGGSLYYPLNRSLSVGANFTF</sequence>
<name>A0ABV2SZ95_9BACT</name>
<protein>
    <submittedName>
        <fullName evidence="12">TonB-dependent receptor</fullName>
    </submittedName>
</protein>
<evidence type="ECO:0000256" key="4">
    <source>
        <dbReference type="ARBA" id="ARBA00022692"/>
    </source>
</evidence>
<dbReference type="Gene3D" id="2.40.170.20">
    <property type="entry name" value="TonB-dependent receptor, beta-barrel domain"/>
    <property type="match status" value="1"/>
</dbReference>
<feature type="domain" description="TonB-dependent receptor-like beta-barrel" evidence="10">
    <location>
        <begin position="432"/>
        <end position="990"/>
    </location>
</feature>
<reference evidence="12 13" key="1">
    <citation type="submission" date="2024-06" db="EMBL/GenBank/DDBJ databases">
        <title>Chitinophaga defluvii sp. nov., isolated from municipal sewage.</title>
        <authorList>
            <person name="Zhang L."/>
        </authorList>
    </citation>
    <scope>NUCLEOTIDE SEQUENCE [LARGE SCALE GENOMIC DNA]</scope>
    <source>
        <strain evidence="12 13">H8</strain>
    </source>
</reference>
<evidence type="ECO:0000259" key="10">
    <source>
        <dbReference type="Pfam" id="PF00593"/>
    </source>
</evidence>
<accession>A0ABV2SZ95</accession>
<dbReference type="SUPFAM" id="SSF49464">
    <property type="entry name" value="Carboxypeptidase regulatory domain-like"/>
    <property type="match status" value="1"/>
</dbReference>
<dbReference type="PROSITE" id="PS52016">
    <property type="entry name" value="TONB_DEPENDENT_REC_3"/>
    <property type="match status" value="1"/>
</dbReference>
<dbReference type="RefSeq" id="WP_354658750.1">
    <property type="nucleotide sequence ID" value="NZ_JBEXAC010000001.1"/>
</dbReference>